<feature type="compositionally biased region" description="Low complexity" evidence="5">
    <location>
        <begin position="573"/>
        <end position="583"/>
    </location>
</feature>
<feature type="domain" description="ABC transporter" evidence="6">
    <location>
        <begin position="326"/>
        <end position="541"/>
    </location>
</feature>
<dbReference type="GO" id="GO:0005524">
    <property type="term" value="F:ATP binding"/>
    <property type="evidence" value="ECO:0007669"/>
    <property type="project" value="UniProtKB-KW"/>
</dbReference>
<keyword evidence="1" id="KW-0472">Membrane</keyword>
<dbReference type="InterPro" id="IPR027417">
    <property type="entry name" value="P-loop_NTPase"/>
</dbReference>
<feature type="domain" description="ABC transporter" evidence="6">
    <location>
        <begin position="2"/>
        <end position="250"/>
    </location>
</feature>
<dbReference type="EMBL" id="JAQQFM010000005">
    <property type="protein sequence ID" value="MFL9925090.1"/>
    <property type="molecule type" value="Genomic_DNA"/>
</dbReference>
<dbReference type="SUPFAM" id="SSF52540">
    <property type="entry name" value="P-loop containing nucleoside triphosphate hydrolases"/>
    <property type="match status" value="2"/>
</dbReference>
<dbReference type="Pfam" id="PF00005">
    <property type="entry name" value="ABC_tran"/>
    <property type="match status" value="2"/>
</dbReference>
<comment type="caution">
    <text evidence="7">The sequence shown here is derived from an EMBL/GenBank/DDBJ whole genome shotgun (WGS) entry which is preliminary data.</text>
</comment>
<dbReference type="PROSITE" id="PS50893">
    <property type="entry name" value="ABC_TRANSPORTER_2"/>
    <property type="match status" value="2"/>
</dbReference>
<dbReference type="Pfam" id="PF12848">
    <property type="entry name" value="ABC_tran_Xtn"/>
    <property type="match status" value="1"/>
</dbReference>
<evidence type="ECO:0000256" key="1">
    <source>
        <dbReference type="ARBA" id="ARBA00022475"/>
    </source>
</evidence>
<accession>A0ABW9A9M2</accession>
<evidence type="ECO:0000256" key="5">
    <source>
        <dbReference type="SAM" id="MobiDB-lite"/>
    </source>
</evidence>
<keyword evidence="2" id="KW-0677">Repeat</keyword>
<dbReference type="Proteomes" id="UP001629246">
    <property type="component" value="Unassembled WGS sequence"/>
</dbReference>
<evidence type="ECO:0000259" key="6">
    <source>
        <dbReference type="PROSITE" id="PS50893"/>
    </source>
</evidence>
<organism evidence="7 8">
    <name type="scientific">Herbaspirillum lusitanum</name>
    <dbReference type="NCBI Taxonomy" id="213312"/>
    <lineage>
        <taxon>Bacteria</taxon>
        <taxon>Pseudomonadati</taxon>
        <taxon>Pseudomonadota</taxon>
        <taxon>Betaproteobacteria</taxon>
        <taxon>Burkholderiales</taxon>
        <taxon>Oxalobacteraceae</taxon>
        <taxon>Herbaspirillum</taxon>
    </lineage>
</organism>
<keyword evidence="8" id="KW-1185">Reference proteome</keyword>
<reference evidence="7 8" key="1">
    <citation type="journal article" date="2024" name="Chem. Sci.">
        <title>Discovery of megapolipeptins by genome mining of a Burkholderiales bacteria collection.</title>
        <authorList>
            <person name="Paulo B.S."/>
            <person name="Recchia M.J.J."/>
            <person name="Lee S."/>
            <person name="Fergusson C.H."/>
            <person name="Romanowski S.B."/>
            <person name="Hernandez A."/>
            <person name="Krull N."/>
            <person name="Liu D.Y."/>
            <person name="Cavanagh H."/>
            <person name="Bos A."/>
            <person name="Gray C.A."/>
            <person name="Murphy B.T."/>
            <person name="Linington R.G."/>
            <person name="Eustaquio A.S."/>
        </authorList>
    </citation>
    <scope>NUCLEOTIDE SEQUENCE [LARGE SCALE GENOMIC DNA]</scope>
    <source>
        <strain evidence="7 8">RL21-008-BIB-A</strain>
    </source>
</reference>
<dbReference type="Gene3D" id="3.40.50.300">
    <property type="entry name" value="P-loop containing nucleotide triphosphate hydrolases"/>
    <property type="match status" value="2"/>
</dbReference>
<gene>
    <name evidence="7" type="ORF">PQR62_12510</name>
</gene>
<dbReference type="RefSeq" id="WP_408158277.1">
    <property type="nucleotide sequence ID" value="NZ_JAQQFM010000005.1"/>
</dbReference>
<dbReference type="CDD" id="cd03221">
    <property type="entry name" value="ABCF_EF-3"/>
    <property type="match status" value="2"/>
</dbReference>
<dbReference type="InterPro" id="IPR003439">
    <property type="entry name" value="ABC_transporter-like_ATP-bd"/>
</dbReference>
<dbReference type="PROSITE" id="PS00211">
    <property type="entry name" value="ABC_TRANSPORTER_1"/>
    <property type="match status" value="2"/>
</dbReference>
<feature type="compositionally biased region" description="Basic and acidic residues" evidence="5">
    <location>
        <begin position="587"/>
        <end position="602"/>
    </location>
</feature>
<protein>
    <submittedName>
        <fullName evidence="7">ATP-binding cassette domain-containing protein</fullName>
    </submittedName>
</protein>
<evidence type="ECO:0000313" key="8">
    <source>
        <dbReference type="Proteomes" id="UP001629246"/>
    </source>
</evidence>
<dbReference type="InterPro" id="IPR017871">
    <property type="entry name" value="ABC_transporter-like_CS"/>
</dbReference>
<keyword evidence="3" id="KW-0547">Nucleotide-binding</keyword>
<dbReference type="InterPro" id="IPR050611">
    <property type="entry name" value="ABCF"/>
</dbReference>
<evidence type="ECO:0000256" key="2">
    <source>
        <dbReference type="ARBA" id="ARBA00022737"/>
    </source>
</evidence>
<dbReference type="SMART" id="SM00382">
    <property type="entry name" value="AAA"/>
    <property type="match status" value="2"/>
</dbReference>
<evidence type="ECO:0000313" key="7">
    <source>
        <dbReference type="EMBL" id="MFL9925090.1"/>
    </source>
</evidence>
<sequence length="683" mass="75355">MIRFQQVSLARGIKPLLENVDVTLNPGDKIGLIGANGAGKSSLFAMLRGELHADQGDIDFPSKWRMAYVAQETPALDRAALDYAIDGDVTLRKLEAELAIAEAAPESMENGTLIGELHGALADADAYTVRSRGEQLLIGLGFTLEQMQQPVASFSGGWRMRLNLAQALMCPSDLLLLDEPTNHLDLDAIIWLEDWLKRYAGTLVIISHDRDFLDGVVNVIVHIDERKLKRYSGNYSAFERQRSAQLELMQGMLEKQTRQRAHLQSFIDRFKAKASKARQAQSRMKALSKMEELAPLRAAAEFSFEFREPLSAPNPLLVMEKVNAGYRIENPDDGSFQEKAIVHGIDFSLQTGQRIGLLGVNGAGKSTLIKTVAGELKALNGTAQFGKGLVIGYFAQHQVEMLRHDESPLWHLARIAPNVREQELRNFLGSFNFNGTMASSSIAPFSGGEKARLALALIVWQRPNLLLLDEPTNHLDLETREALTMALAQFEGTLVLVSHDRHLLRATTDQFLIVADGKLQPFDGDLDDYKDWLFKTKLAAKNLAATAATNTATATPAPVKAIAVAAAPAAATPAPAPAAKAAPEPAGGDRREQKRLEAEQRQRTAAQRKPIETRIKRLEEQIAKANARKAEIDARLASPDIYDDANKQELKTLITDQAYCIKELDQLENDWLGQQELLEQIQA</sequence>
<name>A0ABW9A9M2_9BURK</name>
<feature type="region of interest" description="Disordered" evidence="5">
    <location>
        <begin position="573"/>
        <end position="613"/>
    </location>
</feature>
<dbReference type="PANTHER" id="PTHR19211">
    <property type="entry name" value="ATP-BINDING TRANSPORT PROTEIN-RELATED"/>
    <property type="match status" value="1"/>
</dbReference>
<proteinExistence type="predicted"/>
<keyword evidence="4 7" id="KW-0067">ATP-binding</keyword>
<dbReference type="PANTHER" id="PTHR19211:SF14">
    <property type="entry name" value="ATP-BINDING CASSETTE SUB-FAMILY F MEMBER 1"/>
    <property type="match status" value="1"/>
</dbReference>
<evidence type="ECO:0000256" key="4">
    <source>
        <dbReference type="ARBA" id="ARBA00022840"/>
    </source>
</evidence>
<dbReference type="InterPro" id="IPR032781">
    <property type="entry name" value="ABC_tran_Xtn"/>
</dbReference>
<evidence type="ECO:0000256" key="3">
    <source>
        <dbReference type="ARBA" id="ARBA00022741"/>
    </source>
</evidence>
<keyword evidence="1" id="KW-1003">Cell membrane</keyword>
<dbReference type="InterPro" id="IPR003593">
    <property type="entry name" value="AAA+_ATPase"/>
</dbReference>